<dbReference type="PANTHER" id="PTHR11730:SF62">
    <property type="entry name" value="AMMONIUM TRANSPORTER SLL1017-RELATED"/>
    <property type="match status" value="1"/>
</dbReference>
<reference evidence="9" key="1">
    <citation type="submission" date="2024-04" db="EMBL/GenBank/DDBJ databases">
        <title>Phylogenomic analyses of a clade within the roseobacter group suggest taxonomic reassignments of species of the genera Aestuariivita, Citreicella, Loktanella, Nautella, Pelagibaca, Ruegeria, Thalassobius, Thiobacimonas and Tropicibacter, and the proposal o.</title>
        <authorList>
            <person name="Jeon C.O."/>
        </authorList>
    </citation>
    <scope>NUCLEOTIDE SEQUENCE [LARGE SCALE GENOMIC DNA]</scope>
    <source>
        <strain evidence="9">SS1-5</strain>
    </source>
</reference>
<dbReference type="AlphaFoldDB" id="A0AAN0MDK5"/>
<evidence type="ECO:0000256" key="4">
    <source>
        <dbReference type="ARBA" id="ARBA00023136"/>
    </source>
</evidence>
<feature type="transmembrane region" description="Helical" evidence="5">
    <location>
        <begin position="193"/>
        <end position="215"/>
    </location>
</feature>
<feature type="chain" id="PRO_5042881399" evidence="6">
    <location>
        <begin position="22"/>
        <end position="429"/>
    </location>
</feature>
<sequence>MSKKFIGVALLAALAAGPAQAQQASSGVSPFVMNTMFIVFCGVLVMWMTAGFAMLEAGFVREKNVVTQCAKNIGLFAIASTAFVLSGYGLMFPNGNWMLPGIMGYGGSIEIANVVEGRSDFVGRGHAAASDIFFQSMFCVAVASIVSGAVAERVKLASFFIFTAVLTAIIYPIQASWTWGGGFLASELGFRDLAGSTVVHVVGGVAALTGALFVGSREGRFVDGKKLALGNYSLPLATVGTLILWMGWYGFNAGSYLSFSTDGDAANVARIFMNTNLAAAGGVIVAAFVSYLRKFRFDLSYMLNGALGGLVAITAEPLFPAPIWAFAVGMGGGLIVFWANQLLDYFKIDDVVGAIPVHLFCGVWGTIAAGFTNPEASVLGQLSSVLIVIAYVAVTTSLVWIALKETIGLRVTAAKEAYGIDKSEFVQDY</sequence>
<feature type="transmembrane region" description="Helical" evidence="5">
    <location>
        <begin position="299"/>
        <end position="315"/>
    </location>
</feature>
<keyword evidence="6" id="KW-0732">Signal</keyword>
<dbReference type="InterPro" id="IPR024041">
    <property type="entry name" value="NH4_transpt_AmtB-like_dom"/>
</dbReference>
<proteinExistence type="predicted"/>
<feature type="transmembrane region" description="Helical" evidence="5">
    <location>
        <begin position="227"/>
        <end position="251"/>
    </location>
</feature>
<dbReference type="PANTHER" id="PTHR11730">
    <property type="entry name" value="AMMONIUM TRANSPORTER"/>
    <property type="match status" value="1"/>
</dbReference>
<evidence type="ECO:0000313" key="9">
    <source>
        <dbReference type="Proteomes" id="UP001470809"/>
    </source>
</evidence>
<reference evidence="8 9" key="2">
    <citation type="submission" date="2024-08" db="EMBL/GenBank/DDBJ databases">
        <title>Phylogenomic analyses of a clade within the roseobacter group suggest taxonomic reassignments of species of the genera Aestuariivita, Citreicella, Loktanella, Nautella, Pelagibaca, Ruegeria, Thalassobius, Thiobacimonas and Tropicibacter, and the proposal o.</title>
        <authorList>
            <person name="Jeon C.O."/>
        </authorList>
    </citation>
    <scope>NUCLEOTIDE SEQUENCE [LARGE SCALE GENOMIC DNA]</scope>
    <source>
        <strain evidence="8 9">SS1-5</strain>
    </source>
</reference>
<feature type="transmembrane region" description="Helical" evidence="5">
    <location>
        <begin position="132"/>
        <end position="151"/>
    </location>
</feature>
<dbReference type="SUPFAM" id="SSF111352">
    <property type="entry name" value="Ammonium transporter"/>
    <property type="match status" value="1"/>
</dbReference>
<dbReference type="RefSeq" id="WP_342078691.1">
    <property type="nucleotide sequence ID" value="NZ_CP151767.2"/>
</dbReference>
<evidence type="ECO:0000313" key="8">
    <source>
        <dbReference type="EMBL" id="WZU69399.1"/>
    </source>
</evidence>
<evidence type="ECO:0000256" key="2">
    <source>
        <dbReference type="ARBA" id="ARBA00022692"/>
    </source>
</evidence>
<evidence type="ECO:0000259" key="7">
    <source>
        <dbReference type="Pfam" id="PF00909"/>
    </source>
</evidence>
<organism evidence="8 9">
    <name type="scientific">Yoonia rhodophyticola</name>
    <dbReference type="NCBI Taxonomy" id="3137370"/>
    <lineage>
        <taxon>Bacteria</taxon>
        <taxon>Pseudomonadati</taxon>
        <taxon>Pseudomonadota</taxon>
        <taxon>Alphaproteobacteria</taxon>
        <taxon>Rhodobacterales</taxon>
        <taxon>Paracoccaceae</taxon>
        <taxon>Yoonia</taxon>
    </lineage>
</organism>
<gene>
    <name evidence="8" type="ORF">AABB31_11465</name>
</gene>
<accession>A0AAN0MDK5</accession>
<keyword evidence="9" id="KW-1185">Reference proteome</keyword>
<feature type="transmembrane region" description="Helical" evidence="5">
    <location>
        <begin position="37"/>
        <end position="60"/>
    </location>
</feature>
<dbReference type="InterPro" id="IPR029020">
    <property type="entry name" value="Ammonium/urea_transptr"/>
</dbReference>
<feature type="transmembrane region" description="Helical" evidence="5">
    <location>
        <begin position="351"/>
        <end position="372"/>
    </location>
</feature>
<dbReference type="Gene3D" id="1.10.3430.10">
    <property type="entry name" value="Ammonium transporter AmtB like domains"/>
    <property type="match status" value="1"/>
</dbReference>
<feature type="domain" description="Ammonium transporter AmtB-like" evidence="7">
    <location>
        <begin position="37"/>
        <end position="425"/>
    </location>
</feature>
<protein>
    <submittedName>
        <fullName evidence="8">Ammonium transporter</fullName>
    </submittedName>
</protein>
<feature type="transmembrane region" description="Helical" evidence="5">
    <location>
        <begin position="378"/>
        <end position="403"/>
    </location>
</feature>
<dbReference type="GO" id="GO:0008519">
    <property type="term" value="F:ammonium channel activity"/>
    <property type="evidence" value="ECO:0007669"/>
    <property type="project" value="InterPro"/>
</dbReference>
<dbReference type="Proteomes" id="UP001470809">
    <property type="component" value="Chromosome"/>
</dbReference>
<evidence type="ECO:0000256" key="6">
    <source>
        <dbReference type="SAM" id="SignalP"/>
    </source>
</evidence>
<dbReference type="EMBL" id="CP151767">
    <property type="protein sequence ID" value="WZU69399.1"/>
    <property type="molecule type" value="Genomic_DNA"/>
</dbReference>
<dbReference type="KEGG" id="yrh:AABB31_11465"/>
<evidence type="ECO:0000256" key="1">
    <source>
        <dbReference type="ARBA" id="ARBA00004141"/>
    </source>
</evidence>
<comment type="subcellular location">
    <subcellularLocation>
        <location evidence="1">Membrane</location>
        <topology evidence="1">Multi-pass membrane protein</topology>
    </subcellularLocation>
</comment>
<name>A0AAN0MDK5_9RHOB</name>
<dbReference type="GO" id="GO:0097272">
    <property type="term" value="P:ammonium homeostasis"/>
    <property type="evidence" value="ECO:0007669"/>
    <property type="project" value="TreeGrafter"/>
</dbReference>
<evidence type="ECO:0000256" key="3">
    <source>
        <dbReference type="ARBA" id="ARBA00022989"/>
    </source>
</evidence>
<dbReference type="Pfam" id="PF00909">
    <property type="entry name" value="Ammonium_transp"/>
    <property type="match status" value="1"/>
</dbReference>
<feature type="transmembrane region" description="Helical" evidence="5">
    <location>
        <begin position="156"/>
        <end position="173"/>
    </location>
</feature>
<keyword evidence="3 5" id="KW-1133">Transmembrane helix</keyword>
<dbReference type="GO" id="GO:0016020">
    <property type="term" value="C:membrane"/>
    <property type="evidence" value="ECO:0007669"/>
    <property type="project" value="UniProtKB-SubCell"/>
</dbReference>
<feature type="signal peptide" evidence="6">
    <location>
        <begin position="1"/>
        <end position="21"/>
    </location>
</feature>
<feature type="transmembrane region" description="Helical" evidence="5">
    <location>
        <begin position="72"/>
        <end position="91"/>
    </location>
</feature>
<feature type="transmembrane region" description="Helical" evidence="5">
    <location>
        <begin position="321"/>
        <end position="339"/>
    </location>
</feature>
<feature type="transmembrane region" description="Helical" evidence="5">
    <location>
        <begin position="271"/>
        <end position="292"/>
    </location>
</feature>
<keyword evidence="2 5" id="KW-0812">Transmembrane</keyword>
<evidence type="ECO:0000256" key="5">
    <source>
        <dbReference type="SAM" id="Phobius"/>
    </source>
</evidence>
<keyword evidence="4 5" id="KW-0472">Membrane</keyword>